<dbReference type="Pfam" id="PF10646">
    <property type="entry name" value="Germane"/>
    <property type="match status" value="2"/>
</dbReference>
<evidence type="ECO:0000313" key="5">
    <source>
        <dbReference type="EMBL" id="OME13199.1"/>
    </source>
</evidence>
<organism evidence="4 7">
    <name type="scientific">Paenibacillus odorifer</name>
    <dbReference type="NCBI Taxonomy" id="189426"/>
    <lineage>
        <taxon>Bacteria</taxon>
        <taxon>Bacillati</taxon>
        <taxon>Bacillota</taxon>
        <taxon>Bacilli</taxon>
        <taxon>Bacillales</taxon>
        <taxon>Paenibacillaceae</taxon>
        <taxon>Paenibacillus</taxon>
    </lineage>
</organism>
<dbReference type="AlphaFoldDB" id="A0AAD0KRQ9"/>
<feature type="signal peptide" evidence="2">
    <location>
        <begin position="1"/>
        <end position="24"/>
    </location>
</feature>
<proteinExistence type="predicted"/>
<feature type="domain" description="GerMN" evidence="3">
    <location>
        <begin position="120"/>
        <end position="211"/>
    </location>
</feature>
<dbReference type="Proteomes" id="UP000249163">
    <property type="component" value="Chromosome"/>
</dbReference>
<feature type="chain" id="PRO_5042122598" description="GerMN domain-containing protein" evidence="2">
    <location>
        <begin position="25"/>
        <end position="378"/>
    </location>
</feature>
<evidence type="ECO:0000313" key="4">
    <source>
        <dbReference type="EMBL" id="AWV35523.1"/>
    </source>
</evidence>
<sequence>MMKTMQQIRGISAVCLLAVPLALSGCGLFGSESASIDAPPPEVEAQMLQTEGNNTLDSGVFGPVAQDDAQTAVKDSTKTAKATDKAPASGDRTTVYLEDGNGLLAPVSLNLPKSKDSSTLKNSLMALVNKGEYASSLPEGFQGILPAGTEVQNITVDKSNLAVVEFNSEFNNYDAADERKILEAITWTLTGQDDIKGVQFWVDGKKLTEMPLQGTPLDRPLSRTMGINLPKQGPSLMNSSAVTVYFSTTSPDGIQYYVPVTRFVPAGQEQLTAAINELIAGPESGDGLEMVMTQGTSLDSVEAGQNGVVTVSLTDDMFADGKEVPAELLESVVLTVAQNTEDALVQIRLNGKQSITDTDNVDYSKPVSAPEFLNELPL</sequence>
<feature type="compositionally biased region" description="Basic and acidic residues" evidence="1">
    <location>
        <begin position="75"/>
        <end position="84"/>
    </location>
</feature>
<reference evidence="5 6" key="1">
    <citation type="submission" date="2016-10" db="EMBL/GenBank/DDBJ databases">
        <title>Paenibacillus species isolates.</title>
        <authorList>
            <person name="Beno S.M."/>
        </authorList>
    </citation>
    <scope>NUCLEOTIDE SEQUENCE [LARGE SCALE GENOMIC DNA]</scope>
    <source>
        <strain evidence="5 6">FSL H7-0918</strain>
    </source>
</reference>
<name>A0AAD0KRQ9_9BACL</name>
<dbReference type="EMBL" id="MPTO01000030">
    <property type="protein sequence ID" value="OME13199.1"/>
    <property type="molecule type" value="Genomic_DNA"/>
</dbReference>
<accession>A0AAD0KRQ9</accession>
<reference evidence="4 7" key="2">
    <citation type="submission" date="2017-06" db="EMBL/GenBank/DDBJ databases">
        <title>Complete genome sequence of Paenibacillus odorifer CBA7130.</title>
        <authorList>
            <person name="Nam Y.-D."/>
            <person name="Kang J."/>
            <person name="Chung W.-H."/>
        </authorList>
    </citation>
    <scope>NUCLEOTIDE SEQUENCE [LARGE SCALE GENOMIC DNA]</scope>
    <source>
        <strain evidence="4 7">CBA7130</strain>
    </source>
</reference>
<evidence type="ECO:0000259" key="3">
    <source>
        <dbReference type="SMART" id="SM00909"/>
    </source>
</evidence>
<evidence type="ECO:0000256" key="1">
    <source>
        <dbReference type="SAM" id="MobiDB-lite"/>
    </source>
</evidence>
<dbReference type="InterPro" id="IPR019606">
    <property type="entry name" value="GerMN"/>
</dbReference>
<feature type="domain" description="GerMN" evidence="3">
    <location>
        <begin position="271"/>
        <end position="358"/>
    </location>
</feature>
<dbReference type="PROSITE" id="PS51257">
    <property type="entry name" value="PROKAR_LIPOPROTEIN"/>
    <property type="match status" value="1"/>
</dbReference>
<dbReference type="SMART" id="SM00909">
    <property type="entry name" value="Germane"/>
    <property type="match status" value="2"/>
</dbReference>
<evidence type="ECO:0000313" key="6">
    <source>
        <dbReference type="Proteomes" id="UP000187323"/>
    </source>
</evidence>
<dbReference type="EMBL" id="CP021965">
    <property type="protein sequence ID" value="AWV35523.1"/>
    <property type="molecule type" value="Genomic_DNA"/>
</dbReference>
<evidence type="ECO:0000313" key="7">
    <source>
        <dbReference type="Proteomes" id="UP000249163"/>
    </source>
</evidence>
<evidence type="ECO:0000256" key="2">
    <source>
        <dbReference type="SAM" id="SignalP"/>
    </source>
</evidence>
<feature type="region of interest" description="Disordered" evidence="1">
    <location>
        <begin position="71"/>
        <end position="93"/>
    </location>
</feature>
<gene>
    <name evidence="5" type="ORF">BSK47_26010</name>
    <name evidence="4" type="ORF">CD191_24415</name>
</gene>
<keyword evidence="2" id="KW-0732">Signal</keyword>
<protein>
    <recommendedName>
        <fullName evidence="3">GerMN domain-containing protein</fullName>
    </recommendedName>
</protein>
<dbReference type="Proteomes" id="UP000187323">
    <property type="component" value="Unassembled WGS sequence"/>
</dbReference>